<dbReference type="GO" id="GO:0015095">
    <property type="term" value="F:magnesium ion transmembrane transporter activity"/>
    <property type="evidence" value="ECO:0007669"/>
    <property type="project" value="TreeGrafter"/>
</dbReference>
<protein>
    <recommendedName>
        <fullName evidence="9">Magnesium transporter</fullName>
    </recommendedName>
</protein>
<keyword evidence="2 9" id="KW-0813">Transport</keyword>
<evidence type="ECO:0000256" key="1">
    <source>
        <dbReference type="ARBA" id="ARBA00004141"/>
    </source>
</evidence>
<feature type="compositionally biased region" description="Basic and acidic residues" evidence="10">
    <location>
        <begin position="108"/>
        <end position="119"/>
    </location>
</feature>
<feature type="compositionally biased region" description="Low complexity" evidence="10">
    <location>
        <begin position="120"/>
        <end position="129"/>
    </location>
</feature>
<accession>A0AAD2CL19</accession>
<keyword evidence="4 9" id="KW-0460">Magnesium</keyword>
<gene>
    <name evidence="11" type="ORF">CYCCA115_LOCUS575</name>
</gene>
<evidence type="ECO:0000256" key="7">
    <source>
        <dbReference type="ARBA" id="ARBA00023065"/>
    </source>
</evidence>
<dbReference type="PANTHER" id="PTHR13890:SF0">
    <property type="entry name" value="MAGNESIUM TRANSPORTER MRS2 HOMOLOG, MITOCHONDRIAL"/>
    <property type="match status" value="1"/>
</dbReference>
<proteinExistence type="inferred from homology"/>
<dbReference type="AlphaFoldDB" id="A0AAD2CL19"/>
<dbReference type="Gene3D" id="1.20.58.340">
    <property type="entry name" value="Magnesium transport protein CorA, transmembrane region"/>
    <property type="match status" value="1"/>
</dbReference>
<keyword evidence="6 9" id="KW-1133">Transmembrane helix</keyword>
<name>A0AAD2CL19_9STRA</name>
<evidence type="ECO:0000256" key="10">
    <source>
        <dbReference type="SAM" id="MobiDB-lite"/>
    </source>
</evidence>
<organism evidence="11 12">
    <name type="scientific">Cylindrotheca closterium</name>
    <dbReference type="NCBI Taxonomy" id="2856"/>
    <lineage>
        <taxon>Eukaryota</taxon>
        <taxon>Sar</taxon>
        <taxon>Stramenopiles</taxon>
        <taxon>Ochrophyta</taxon>
        <taxon>Bacillariophyta</taxon>
        <taxon>Bacillariophyceae</taxon>
        <taxon>Bacillariophycidae</taxon>
        <taxon>Bacillariales</taxon>
        <taxon>Bacillariaceae</taxon>
        <taxon>Cylindrotheca</taxon>
    </lineage>
</organism>
<feature type="region of interest" description="Disordered" evidence="10">
    <location>
        <begin position="238"/>
        <end position="293"/>
    </location>
</feature>
<dbReference type="InterPro" id="IPR039204">
    <property type="entry name" value="MRS2-like"/>
</dbReference>
<sequence length="547" mass="61345">MEGRPTMKGLTDGMSSRYLRGNRRLLIPELENLKQSGNHKSARSMHGRLEELLVFEIRKDGGTDYHTFSVRTLHRYILRAITKSDNTNDDSFNEALGQAILTPSPIVVDKRTKETKRSPETPSSENSSTKYESAEEEDDDAATEGKVRDVTYRDFLGGFLHPRDLRKLVTPFSASNAQEFIVRRHVILLHFDSLRAIILRDRVLLLVPDGADSIVEQLEKNILEGVDTLDATNENTAAMQDRQTLDEPPDEDDQGGDTLEPVTLHHSNLGSANKNDEVVGENNSESSDSDIVEEMNDQDLRESMRQDEWAELEGGAWVQWPFELHSVDAIMNRVSSILAEDVMDLQLSADKMILELLAPGADVGERAQEILRTIKNLVKEMMSRVTGFRRALENVLEDYQEMALMNLSRLLTHPDRFIQPVLPATLDEESGEPELILEAHLQHAYTLANALNLVQGQVNTTEEFVIRKSDGIRNRLLYINMLVSLLSLAVGGASFVGSMYGMNVPNPMEDDESAFEFLASITIGGSLTFVVIVFIILRMVRVLPPVM</sequence>
<keyword evidence="9" id="KW-0496">Mitochondrion</keyword>
<keyword evidence="5" id="KW-0809">Transit peptide</keyword>
<comment type="caution">
    <text evidence="11">The sequence shown here is derived from an EMBL/GenBank/DDBJ whole genome shotgun (WGS) entry which is preliminary data.</text>
</comment>
<evidence type="ECO:0000256" key="2">
    <source>
        <dbReference type="ARBA" id="ARBA00022448"/>
    </source>
</evidence>
<feature type="region of interest" description="Disordered" evidence="10">
    <location>
        <begin position="107"/>
        <end position="144"/>
    </location>
</feature>
<keyword evidence="9" id="KW-0999">Mitochondrion inner membrane</keyword>
<dbReference type="Gene3D" id="2.40.128.330">
    <property type="match status" value="1"/>
</dbReference>
<evidence type="ECO:0000256" key="8">
    <source>
        <dbReference type="ARBA" id="ARBA00023136"/>
    </source>
</evidence>
<evidence type="ECO:0000313" key="11">
    <source>
        <dbReference type="EMBL" id="CAJ1910601.1"/>
    </source>
</evidence>
<comment type="similarity">
    <text evidence="9">Belongs to the CorA metal ion transporter (MIT) (TC 1.A.35) family.</text>
</comment>
<feature type="transmembrane region" description="Helical" evidence="9">
    <location>
        <begin position="517"/>
        <end position="537"/>
    </location>
</feature>
<feature type="transmembrane region" description="Helical" evidence="9">
    <location>
        <begin position="476"/>
        <end position="497"/>
    </location>
</feature>
<keyword evidence="7 9" id="KW-0406">Ion transport</keyword>
<dbReference type="CDD" id="cd12823">
    <property type="entry name" value="Mrs2_Mfm1p-like"/>
    <property type="match status" value="1"/>
</dbReference>
<evidence type="ECO:0000256" key="6">
    <source>
        <dbReference type="ARBA" id="ARBA00022989"/>
    </source>
</evidence>
<keyword evidence="12" id="KW-1185">Reference proteome</keyword>
<dbReference type="GO" id="GO:0005743">
    <property type="term" value="C:mitochondrial inner membrane"/>
    <property type="evidence" value="ECO:0007669"/>
    <property type="project" value="UniProtKB-SubCell"/>
</dbReference>
<evidence type="ECO:0000256" key="3">
    <source>
        <dbReference type="ARBA" id="ARBA00022692"/>
    </source>
</evidence>
<reference evidence="11" key="1">
    <citation type="submission" date="2023-08" db="EMBL/GenBank/DDBJ databases">
        <authorList>
            <person name="Audoor S."/>
            <person name="Bilcke G."/>
        </authorList>
    </citation>
    <scope>NUCLEOTIDE SEQUENCE</scope>
</reference>
<evidence type="ECO:0000256" key="5">
    <source>
        <dbReference type="ARBA" id="ARBA00022946"/>
    </source>
</evidence>
<evidence type="ECO:0000256" key="9">
    <source>
        <dbReference type="RuleBase" id="RU366042"/>
    </source>
</evidence>
<comment type="subcellular location">
    <subcellularLocation>
        <location evidence="1">Membrane</location>
        <topology evidence="1">Multi-pass membrane protein</topology>
    </subcellularLocation>
    <subcellularLocation>
        <location evidence="9">Mitochondrion inner membrane</location>
        <topology evidence="9">Multi-pass membrane protein</topology>
    </subcellularLocation>
</comment>
<dbReference type="EMBL" id="CAKOGP040000001">
    <property type="protein sequence ID" value="CAJ1910601.1"/>
    <property type="molecule type" value="Genomic_DNA"/>
</dbReference>
<evidence type="ECO:0000256" key="4">
    <source>
        <dbReference type="ARBA" id="ARBA00022842"/>
    </source>
</evidence>
<keyword evidence="3 9" id="KW-0812">Transmembrane</keyword>
<dbReference type="Proteomes" id="UP001295423">
    <property type="component" value="Unassembled WGS sequence"/>
</dbReference>
<dbReference type="PANTHER" id="PTHR13890">
    <property type="entry name" value="RNA SPLICING PROTEIN MRS2, MITOCHONDRIAL"/>
    <property type="match status" value="1"/>
</dbReference>
<keyword evidence="8 9" id="KW-0472">Membrane</keyword>
<dbReference type="Pfam" id="PF22099">
    <property type="entry name" value="MRS2-like"/>
    <property type="match status" value="1"/>
</dbReference>
<evidence type="ECO:0000313" key="12">
    <source>
        <dbReference type="Proteomes" id="UP001295423"/>
    </source>
</evidence>